<evidence type="ECO:0000313" key="1">
    <source>
        <dbReference type="EMBL" id="CAF1579152.1"/>
    </source>
</evidence>
<sequence>NTCNFHLEAQQFAVPGVFKEPDCKGRLCAKCGNCRDWYYTGDAANWKWIRNFKNWGSSDWERWNDGKYWDRFKRHDGAICTARHFSGRGFHRGGGNGITGGCLCEDNISV</sequence>
<proteinExistence type="predicted"/>
<dbReference type="Proteomes" id="UP000663889">
    <property type="component" value="Unassembled WGS sequence"/>
</dbReference>
<dbReference type="AlphaFoldDB" id="A0A815Z5W2"/>
<gene>
    <name evidence="1" type="ORF">SEV965_LOCUS39834</name>
</gene>
<dbReference type="EMBL" id="CAJNOU010018051">
    <property type="protein sequence ID" value="CAF1579152.1"/>
    <property type="molecule type" value="Genomic_DNA"/>
</dbReference>
<comment type="caution">
    <text evidence="1">The sequence shown here is derived from an EMBL/GenBank/DDBJ whole genome shotgun (WGS) entry which is preliminary data.</text>
</comment>
<evidence type="ECO:0000313" key="2">
    <source>
        <dbReference type="Proteomes" id="UP000663889"/>
    </source>
</evidence>
<reference evidence="1" key="1">
    <citation type="submission" date="2021-02" db="EMBL/GenBank/DDBJ databases">
        <authorList>
            <person name="Nowell W R."/>
        </authorList>
    </citation>
    <scope>NUCLEOTIDE SEQUENCE</scope>
</reference>
<feature type="non-terminal residue" evidence="1">
    <location>
        <position position="1"/>
    </location>
</feature>
<organism evidence="1 2">
    <name type="scientific">Rotaria sordida</name>
    <dbReference type="NCBI Taxonomy" id="392033"/>
    <lineage>
        <taxon>Eukaryota</taxon>
        <taxon>Metazoa</taxon>
        <taxon>Spiralia</taxon>
        <taxon>Gnathifera</taxon>
        <taxon>Rotifera</taxon>
        <taxon>Eurotatoria</taxon>
        <taxon>Bdelloidea</taxon>
        <taxon>Philodinida</taxon>
        <taxon>Philodinidae</taxon>
        <taxon>Rotaria</taxon>
    </lineage>
</organism>
<protein>
    <submittedName>
        <fullName evidence="1">Uncharacterized protein</fullName>
    </submittedName>
</protein>
<name>A0A815Z5W2_9BILA</name>
<accession>A0A815Z5W2</accession>